<dbReference type="PANTHER" id="PTHR32305:SF15">
    <property type="entry name" value="PROTEIN RHSA-RELATED"/>
    <property type="match status" value="1"/>
</dbReference>
<evidence type="ECO:0000313" key="1">
    <source>
        <dbReference type="EMBL" id="RGN29182.1"/>
    </source>
</evidence>
<dbReference type="EMBL" id="QSUL01000046">
    <property type="protein sequence ID" value="RGN29182.1"/>
    <property type="molecule type" value="Genomic_DNA"/>
</dbReference>
<dbReference type="AlphaFoldDB" id="A0A3E5AV26"/>
<dbReference type="InterPro" id="IPR022385">
    <property type="entry name" value="Rhs_assc_core"/>
</dbReference>
<dbReference type="NCBIfam" id="TIGR03696">
    <property type="entry name" value="Rhs_assc_core"/>
    <property type="match status" value="1"/>
</dbReference>
<evidence type="ECO:0000313" key="2">
    <source>
        <dbReference type="Proteomes" id="UP000260983"/>
    </source>
</evidence>
<comment type="caution">
    <text evidence="1">The sequence shown here is derived from an EMBL/GenBank/DDBJ whole genome shotgun (WGS) entry which is preliminary data.</text>
</comment>
<protein>
    <submittedName>
        <fullName evidence="1">RHS repeat-associated core domain-containing protein</fullName>
    </submittedName>
</protein>
<dbReference type="Proteomes" id="UP000260983">
    <property type="component" value="Unassembled WGS sequence"/>
</dbReference>
<dbReference type="InterPro" id="IPR050708">
    <property type="entry name" value="T6SS_VgrG/RHS"/>
</dbReference>
<name>A0A3E5AV26_9BACE</name>
<dbReference type="Gene3D" id="2.180.10.10">
    <property type="entry name" value="RHS repeat-associated core"/>
    <property type="match status" value="1"/>
</dbReference>
<reference evidence="1 2" key="1">
    <citation type="submission" date="2018-08" db="EMBL/GenBank/DDBJ databases">
        <title>A genome reference for cultivated species of the human gut microbiota.</title>
        <authorList>
            <person name="Zou Y."/>
            <person name="Xue W."/>
            <person name="Luo G."/>
        </authorList>
    </citation>
    <scope>NUCLEOTIDE SEQUENCE [LARGE SCALE GENOMIC DNA]</scope>
    <source>
        <strain evidence="1 2">OM05-15BH</strain>
    </source>
</reference>
<sequence length="292" mass="30137">GGLFANSTNTQPYKYNGKELDTKKGLNWYDYGARHYDAALGRFTTIDPIAEKYYSMSPYAYCANNPVNAIDPDGKLPVFLIPLAKGAVGAIVDAAAQVTISMANGQGFGEAMSNIDYTSVGASFVASALTMPGMSTAAKTATATAIVFDAAIDISSSKGVETVVTGEKTIINTAIDISSSVLPGKAVDGITSGFNKAVTSDLTATSAATMTKGTKSGLKQIQSIVNSTGFQAGANAVGSFISGLAGGQANASVNSSRGNSKPTSTNKLINQYIQPTDAINVQKPLYPLIIQQ</sequence>
<feature type="non-terminal residue" evidence="1">
    <location>
        <position position="1"/>
    </location>
</feature>
<accession>A0A3E5AV26</accession>
<proteinExistence type="predicted"/>
<gene>
    <name evidence="1" type="ORF">DXB65_24145</name>
</gene>
<dbReference type="RefSeq" id="WP_147336337.1">
    <property type="nucleotide sequence ID" value="NZ_QSUL01000046.1"/>
</dbReference>
<dbReference type="PANTHER" id="PTHR32305">
    <property type="match status" value="1"/>
</dbReference>
<organism evidence="1 2">
    <name type="scientific">Bacteroides oleiciplenus</name>
    <dbReference type="NCBI Taxonomy" id="626931"/>
    <lineage>
        <taxon>Bacteria</taxon>
        <taxon>Pseudomonadati</taxon>
        <taxon>Bacteroidota</taxon>
        <taxon>Bacteroidia</taxon>
        <taxon>Bacteroidales</taxon>
        <taxon>Bacteroidaceae</taxon>
        <taxon>Bacteroides</taxon>
    </lineage>
</organism>